<dbReference type="GO" id="GO:0016747">
    <property type="term" value="F:acyltransferase activity, transferring groups other than amino-acyl groups"/>
    <property type="evidence" value="ECO:0007669"/>
    <property type="project" value="InterPro"/>
</dbReference>
<evidence type="ECO:0000313" key="3">
    <source>
        <dbReference type="Proteomes" id="UP000427906"/>
    </source>
</evidence>
<feature type="domain" description="N-acetyltransferase" evidence="1">
    <location>
        <begin position="26"/>
        <end position="158"/>
    </location>
</feature>
<name>A0A5K7YII6_9BACT</name>
<sequence length="158" mass="16809">MTDLLVKLYDLPDVGPCLAALADQDIVVRRAMASEQRLVVGWVQKVFGDGWAAECNVAFSRQPLACMISVSGGRMTGFACHDSTCLNFFGPIGIDPAFRHKGIGQALLLATLNDMAHAGYAYAIIGGAGPMTFFENCVGAFPIPGSTPGIYRPPIKKT</sequence>
<dbReference type="SUPFAM" id="SSF55729">
    <property type="entry name" value="Acyl-CoA N-acyltransferases (Nat)"/>
    <property type="match status" value="1"/>
</dbReference>
<dbReference type="OrthoDB" id="4016818at2"/>
<gene>
    <name evidence="2" type="ORF">DSCA_01540</name>
</gene>
<dbReference type="Gene3D" id="3.40.630.30">
    <property type="match status" value="1"/>
</dbReference>
<dbReference type="AlphaFoldDB" id="A0A5K7YII6"/>
<organism evidence="2 3">
    <name type="scientific">Desulfosarcina alkanivorans</name>
    <dbReference type="NCBI Taxonomy" id="571177"/>
    <lineage>
        <taxon>Bacteria</taxon>
        <taxon>Pseudomonadati</taxon>
        <taxon>Thermodesulfobacteriota</taxon>
        <taxon>Desulfobacteria</taxon>
        <taxon>Desulfobacterales</taxon>
        <taxon>Desulfosarcinaceae</taxon>
        <taxon>Desulfosarcina</taxon>
    </lineage>
</organism>
<dbReference type="InterPro" id="IPR016181">
    <property type="entry name" value="Acyl_CoA_acyltransferase"/>
</dbReference>
<dbReference type="PROSITE" id="PS51186">
    <property type="entry name" value="GNAT"/>
    <property type="match status" value="1"/>
</dbReference>
<dbReference type="EMBL" id="AP021874">
    <property type="protein sequence ID" value="BBO66224.1"/>
    <property type="molecule type" value="Genomic_DNA"/>
</dbReference>
<keyword evidence="3" id="KW-1185">Reference proteome</keyword>
<dbReference type="InterPro" id="IPR000182">
    <property type="entry name" value="GNAT_dom"/>
</dbReference>
<dbReference type="CDD" id="cd04301">
    <property type="entry name" value="NAT_SF"/>
    <property type="match status" value="1"/>
</dbReference>
<evidence type="ECO:0000259" key="1">
    <source>
        <dbReference type="PROSITE" id="PS51186"/>
    </source>
</evidence>
<proteinExistence type="predicted"/>
<protein>
    <recommendedName>
        <fullName evidence="1">N-acetyltransferase domain-containing protein</fullName>
    </recommendedName>
</protein>
<reference evidence="2 3" key="1">
    <citation type="submission" date="2019-11" db="EMBL/GenBank/DDBJ databases">
        <title>Comparative genomics of hydrocarbon-degrading Desulfosarcina strains.</title>
        <authorList>
            <person name="Watanabe M."/>
            <person name="Kojima H."/>
            <person name="Fukui M."/>
        </authorList>
    </citation>
    <scope>NUCLEOTIDE SEQUENCE [LARGE SCALE GENOMIC DNA]</scope>
    <source>
        <strain evidence="2 3">PL12</strain>
    </source>
</reference>
<accession>A0A5K7YII6</accession>
<evidence type="ECO:0000313" key="2">
    <source>
        <dbReference type="EMBL" id="BBO66224.1"/>
    </source>
</evidence>
<dbReference type="Proteomes" id="UP000427906">
    <property type="component" value="Chromosome"/>
</dbReference>
<dbReference type="RefSeq" id="WP_155314636.1">
    <property type="nucleotide sequence ID" value="NZ_AP021874.1"/>
</dbReference>
<dbReference type="KEGG" id="dalk:DSCA_01540"/>